<dbReference type="EMBL" id="SOGO01000042">
    <property type="protein sequence ID" value="TFC99187.1"/>
    <property type="molecule type" value="Genomic_DNA"/>
</dbReference>
<gene>
    <name evidence="3" type="ORF">E3T25_16100</name>
</gene>
<keyword evidence="4" id="KW-1185">Reference proteome</keyword>
<proteinExistence type="predicted"/>
<reference evidence="3 4" key="1">
    <citation type="submission" date="2019-03" db="EMBL/GenBank/DDBJ databases">
        <title>Genomics of glacier-inhabiting Cryobacterium strains.</title>
        <authorList>
            <person name="Liu Q."/>
            <person name="Xin Y.-H."/>
        </authorList>
    </citation>
    <scope>NUCLEOTIDE SEQUENCE [LARGE SCALE GENOMIC DNA]</scope>
    <source>
        <strain evidence="3 4">TMT2-16</strain>
    </source>
</reference>
<feature type="region of interest" description="Disordered" evidence="1">
    <location>
        <begin position="594"/>
        <end position="643"/>
    </location>
</feature>
<dbReference type="InterPro" id="IPR036397">
    <property type="entry name" value="RNaseH_sf"/>
</dbReference>
<dbReference type="Gene3D" id="3.30.420.10">
    <property type="entry name" value="Ribonuclease H-like superfamily/Ribonuclease H"/>
    <property type="match status" value="1"/>
</dbReference>
<comment type="caution">
    <text evidence="3">The sequence shown here is derived from an EMBL/GenBank/DDBJ whole genome shotgun (WGS) entry which is preliminary data.</text>
</comment>
<name>A0ABY2J2M0_9MICO</name>
<evidence type="ECO:0000259" key="2">
    <source>
        <dbReference type="PROSITE" id="PS50994"/>
    </source>
</evidence>
<dbReference type="PROSITE" id="PS50994">
    <property type="entry name" value="INTEGRASE"/>
    <property type="match status" value="1"/>
</dbReference>
<evidence type="ECO:0000256" key="1">
    <source>
        <dbReference type="SAM" id="MobiDB-lite"/>
    </source>
</evidence>
<sequence length="643" mass="72354">MRTIDTTQPLELIDGTFLCVERIGNQLTLRNLTTGDYKNLHVAELTSRLLTPPAMVSLPERSLAALPKPEQEELSTVAAHLREMETGERAGHDTPRPEYDPATRSLTHRMEAKAAELAGTEFEMSVPTLKRKLKAYRESGAAGLIDKRKQRTFERFDNVDERVYSVMCSIVDDQTNQATGTVARLIRTLGRRLDELYPTDEVPVPSDATLRRRFAELTKGRYTTGKATSRRSRDNTPKRVHKSTIRLLPGAEVQLDSTIMDIEVLGEDGKLTRPCLTIAVDVATRSIVAATLRLDATKGTDHAFLLAQMLTGPQFRPDRSAFRAELNLALINTHHGLKLLAPEVRRPLEEARPFVYPRQITTDNGKDYLSETFRAACVTFESDIVLSAIHTPTDKAVVERMFQTINTLFTMQLPGYIGNSPVNRGRRPKDAPVLDIHTLFELFDDWVINCWQNTPNSALRDRLDPSITLTPNQAFAAATDLFGSMPISLDADMFIELLPSDWRAIGAAGIQFDRRFYDCADINKYRRKKSNIPHKDNKWEFKYHPYDPLVIWLRDPDGGWIECRDRKEHLATEPHAGDFQAARREAFRRATAITNAAATGTPMPLPSISETEDTFAPTDPSSETPAPKTTKLTRFNPTKEDQS</sequence>
<protein>
    <recommendedName>
        <fullName evidence="2">Integrase catalytic domain-containing protein</fullName>
    </recommendedName>
</protein>
<dbReference type="SUPFAM" id="SSF53098">
    <property type="entry name" value="Ribonuclease H-like"/>
    <property type="match status" value="1"/>
</dbReference>
<dbReference type="InterPro" id="IPR001584">
    <property type="entry name" value="Integrase_cat-core"/>
</dbReference>
<organism evidence="3 4">
    <name type="scientific">Cryobacterium sandaracinum</name>
    <dbReference type="NCBI Taxonomy" id="1259247"/>
    <lineage>
        <taxon>Bacteria</taxon>
        <taxon>Bacillati</taxon>
        <taxon>Actinomycetota</taxon>
        <taxon>Actinomycetes</taxon>
        <taxon>Micrococcales</taxon>
        <taxon>Microbacteriaceae</taxon>
        <taxon>Cryobacterium</taxon>
    </lineage>
</organism>
<evidence type="ECO:0000313" key="3">
    <source>
        <dbReference type="EMBL" id="TFC99187.1"/>
    </source>
</evidence>
<dbReference type="Proteomes" id="UP000297851">
    <property type="component" value="Unassembled WGS sequence"/>
</dbReference>
<evidence type="ECO:0000313" key="4">
    <source>
        <dbReference type="Proteomes" id="UP000297851"/>
    </source>
</evidence>
<dbReference type="RefSeq" id="WP_134375363.1">
    <property type="nucleotide sequence ID" value="NZ_SOGO01000042.1"/>
</dbReference>
<feature type="domain" description="Integrase catalytic" evidence="2">
    <location>
        <begin position="245"/>
        <end position="479"/>
    </location>
</feature>
<accession>A0ABY2J2M0</accession>
<dbReference type="InterPro" id="IPR012337">
    <property type="entry name" value="RNaseH-like_sf"/>
</dbReference>